<dbReference type="PANTHER" id="PTHR24346">
    <property type="entry name" value="MAP/MICROTUBULE AFFINITY-REGULATING KINASE"/>
    <property type="match status" value="1"/>
</dbReference>
<keyword evidence="2 3" id="KW-0067">ATP-binding</keyword>
<dbReference type="PROSITE" id="PS50011">
    <property type="entry name" value="PROTEIN_KINASE_DOM"/>
    <property type="match status" value="1"/>
</dbReference>
<accession>A0ABR3G0X7</accession>
<feature type="domain" description="Protein kinase" evidence="5">
    <location>
        <begin position="41"/>
        <end position="287"/>
    </location>
</feature>
<evidence type="ECO:0000259" key="5">
    <source>
        <dbReference type="PROSITE" id="PS50011"/>
    </source>
</evidence>
<dbReference type="InterPro" id="IPR008271">
    <property type="entry name" value="Ser/Thr_kinase_AS"/>
</dbReference>
<feature type="compositionally biased region" description="Low complexity" evidence="4">
    <location>
        <begin position="706"/>
        <end position="725"/>
    </location>
</feature>
<feature type="compositionally biased region" description="Low complexity" evidence="4">
    <location>
        <begin position="1076"/>
        <end position="1088"/>
    </location>
</feature>
<dbReference type="Proteomes" id="UP001465976">
    <property type="component" value="Unassembled WGS sequence"/>
</dbReference>
<feature type="compositionally biased region" description="Low complexity" evidence="4">
    <location>
        <begin position="733"/>
        <end position="744"/>
    </location>
</feature>
<proteinExistence type="predicted"/>
<organism evidence="6 7">
    <name type="scientific">Marasmius crinis-equi</name>
    <dbReference type="NCBI Taxonomy" id="585013"/>
    <lineage>
        <taxon>Eukaryota</taxon>
        <taxon>Fungi</taxon>
        <taxon>Dikarya</taxon>
        <taxon>Basidiomycota</taxon>
        <taxon>Agaricomycotina</taxon>
        <taxon>Agaricomycetes</taxon>
        <taxon>Agaricomycetidae</taxon>
        <taxon>Agaricales</taxon>
        <taxon>Marasmiineae</taxon>
        <taxon>Marasmiaceae</taxon>
        <taxon>Marasmius</taxon>
    </lineage>
</organism>
<dbReference type="EMBL" id="JBAHYK010000010">
    <property type="protein sequence ID" value="KAL0581434.1"/>
    <property type="molecule type" value="Genomic_DNA"/>
</dbReference>
<feature type="compositionally biased region" description="Basic residues" evidence="4">
    <location>
        <begin position="622"/>
        <end position="634"/>
    </location>
</feature>
<dbReference type="SUPFAM" id="SSF56112">
    <property type="entry name" value="Protein kinase-like (PK-like)"/>
    <property type="match status" value="1"/>
</dbReference>
<dbReference type="PANTHER" id="PTHR24346:SF110">
    <property type="entry name" value="NON-SPECIFIC SERINE_THREONINE PROTEIN KINASE"/>
    <property type="match status" value="1"/>
</dbReference>
<feature type="region of interest" description="Disordered" evidence="4">
    <location>
        <begin position="590"/>
        <end position="662"/>
    </location>
</feature>
<feature type="compositionally biased region" description="Polar residues" evidence="4">
    <location>
        <begin position="864"/>
        <end position="894"/>
    </location>
</feature>
<feature type="region of interest" description="Disordered" evidence="4">
    <location>
        <begin position="299"/>
        <end position="376"/>
    </location>
</feature>
<protein>
    <recommendedName>
        <fullName evidence="5">Protein kinase domain-containing protein</fullName>
    </recommendedName>
</protein>
<feature type="compositionally biased region" description="Pro residues" evidence="4">
    <location>
        <begin position="644"/>
        <end position="656"/>
    </location>
</feature>
<feature type="compositionally biased region" description="Low complexity" evidence="4">
    <location>
        <begin position="1126"/>
        <end position="1142"/>
    </location>
</feature>
<keyword evidence="7" id="KW-1185">Reference proteome</keyword>
<feature type="binding site" evidence="3">
    <location>
        <position position="70"/>
    </location>
    <ligand>
        <name>ATP</name>
        <dbReference type="ChEBI" id="CHEBI:30616"/>
    </ligand>
</feature>
<sequence>MSNAHKHSGSISQNQKAQLANAYNELGKELSSSKLRVIGNYTLGRVIGEGAYGTVRLGTHRLTSTRVAIKQIPKEMSASLTREIHHHRQLHHPHITQMYEVIATEKHIWIVTELCSGGELFDYLAEKGRLTEDETRFLFGQLCLAVAYLHEKGIVHRDLKLENVLLDERCRVKLGDFGFTREYERGALMETFCGTTGYAAPEMLQCQRYLGPEVDIWSLGVILYCLLTGMLPFDDDDEAVMREKVILAEFEDPEWLSDDARDLIKRILVKEPSKRLSIAQILSHPWFIARKTEIVIERPPRKSSLPPSTDGYGPLPSERSNPSATSSELSSLSSTRSGTSAPTTPAMSSDDPFEMPDAHPGKQGKTGAPAIHPNPSETTLRKEYADHEVKGATTSPPKPSIHSEILEEVVEQEEEVGALPLHRQRTNSSDSRSLAPPVHTLRTPARTKRRSVSSILSDPENDHDPQSTSTGNPTDSPSKSNTNSNADNFRFTPSNLPSPHQRDKDVDFSSLLNTPSPIIFSTPQERELLNILNALGFDLGQIVYSVLNNACDASGAVWWMLKRKAEKKMVSGEGIFDWGDVKDSSEVDAYIGRSSSPPEQVHDKKTQGKEKEKEKDTDDHRHQHRHRHHRKKHVQNAGVQADLPPTPTSPLPPPVPEKTVGPVPLNLRHAATAPMLSLVPATPTFPPQRATTPPSNKPGSPMLTPSSSSAAVVTSESLTPRSHPGTPGGSGSGFSTLTTSSAGKAARKSRAGSVSIMQRATTALEAAGLVRKKSSEAVKEEKDRDREKERERVREGERERKPTGGDDLPPVPRSSHGSSSSGGHKLTKSPPLKASRGTSTPPPLADLQHPQPLVMGSPWVLAESSESLGARSTQSQTQPHYIKRNTLSPVNTPTVEGGGDVFSSASQPNLTAEGSSNGKGSTGSNSSGGRNRANLLSAFRFWFHEDRKGKRKEGNHIPSLSFGNKGSRFNVANEGRTAGSGPEVPPKGRTGSRSGTAVRGRSRRSRPSVSSRRSSSVNSRRSSITSVQMVVLTESPQIGPRRSMGSHTPNSDRGDYPSRPSSVRSFSMQPKHRKSPSASSTGSLSRSHSLNRAASPMRYHRRGGSGSSTRVVRQGPKPMQHGRSNSTASSVHHSPVSSRPTSFIEYSDYEGQRTASPYRSRRSSDDMSTPRKHSRDSTTTFVAHKRAPFASPSTGLNSLGKSSWKKSWGLEPPGWQTRTAHLPVEVLAVSPDEGSSFRDVFSGRQSLNLGDESDWVDEDDDIPYAGGLGQFTLTLSTSTSAKNNHKGGQKHGSPVEPDVGPIIAPSVGRRVAGNGAGKRSTSKETKKAGHSPVERVSQSPAETYEPEMRGGRRQLPAGRSGPAFKMPIQEEDEEDEEEE</sequence>
<feature type="compositionally biased region" description="Basic and acidic residues" evidence="4">
    <location>
        <begin position="946"/>
        <end position="955"/>
    </location>
</feature>
<feature type="compositionally biased region" description="Polar residues" evidence="4">
    <location>
        <begin position="1059"/>
        <end position="1068"/>
    </location>
</feature>
<gene>
    <name evidence="6" type="ORF">V5O48_000588</name>
</gene>
<dbReference type="PROSITE" id="PS00108">
    <property type="entry name" value="PROTEIN_KINASE_ST"/>
    <property type="match status" value="1"/>
</dbReference>
<dbReference type="CDD" id="cd14003">
    <property type="entry name" value="STKc_AMPK-like"/>
    <property type="match status" value="1"/>
</dbReference>
<feature type="compositionally biased region" description="Low complexity" evidence="4">
    <location>
        <begin position="814"/>
        <end position="824"/>
    </location>
</feature>
<evidence type="ECO:0000256" key="2">
    <source>
        <dbReference type="ARBA" id="ARBA00022840"/>
    </source>
</evidence>
<keyword evidence="1 3" id="KW-0547">Nucleotide-binding</keyword>
<comment type="caution">
    <text evidence="6">The sequence shown here is derived from an EMBL/GenBank/DDBJ whole genome shotgun (WGS) entry which is preliminary data.</text>
</comment>
<evidence type="ECO:0000256" key="1">
    <source>
        <dbReference type="ARBA" id="ARBA00022741"/>
    </source>
</evidence>
<evidence type="ECO:0000313" key="6">
    <source>
        <dbReference type="EMBL" id="KAL0581434.1"/>
    </source>
</evidence>
<feature type="region of interest" description="Disordered" evidence="4">
    <location>
        <begin position="411"/>
        <end position="509"/>
    </location>
</feature>
<dbReference type="InterPro" id="IPR011009">
    <property type="entry name" value="Kinase-like_dom_sf"/>
</dbReference>
<feature type="compositionally biased region" description="Low complexity" evidence="4">
    <location>
        <begin position="1195"/>
        <end position="1207"/>
    </location>
</feature>
<evidence type="ECO:0000256" key="3">
    <source>
        <dbReference type="PROSITE-ProRule" id="PRU10141"/>
    </source>
</evidence>
<dbReference type="Pfam" id="PF00069">
    <property type="entry name" value="Pkinase"/>
    <property type="match status" value="1"/>
</dbReference>
<dbReference type="InterPro" id="IPR000719">
    <property type="entry name" value="Prot_kinase_dom"/>
</dbReference>
<dbReference type="InterPro" id="IPR017441">
    <property type="entry name" value="Protein_kinase_ATP_BS"/>
</dbReference>
<name>A0ABR3G0X7_9AGAR</name>
<feature type="compositionally biased region" description="Polar residues" evidence="4">
    <location>
        <begin position="466"/>
        <end position="498"/>
    </location>
</feature>
<feature type="compositionally biased region" description="Polar residues" evidence="4">
    <location>
        <begin position="689"/>
        <end position="698"/>
    </location>
</feature>
<feature type="compositionally biased region" description="Basic and acidic residues" evidence="4">
    <location>
        <begin position="773"/>
        <end position="804"/>
    </location>
</feature>
<feature type="compositionally biased region" description="Polar residues" evidence="4">
    <location>
        <begin position="903"/>
        <end position="913"/>
    </location>
</feature>
<evidence type="ECO:0000256" key="4">
    <source>
        <dbReference type="SAM" id="MobiDB-lite"/>
    </source>
</evidence>
<feature type="region of interest" description="Disordered" evidence="4">
    <location>
        <begin position="946"/>
        <end position="1207"/>
    </location>
</feature>
<feature type="compositionally biased region" description="Low complexity" evidence="4">
    <location>
        <begin position="1007"/>
        <end position="1027"/>
    </location>
</feature>
<dbReference type="SMART" id="SM00220">
    <property type="entry name" value="S_TKc"/>
    <property type="match status" value="1"/>
</dbReference>
<feature type="compositionally biased region" description="Low complexity" evidence="4">
    <location>
        <begin position="914"/>
        <end position="929"/>
    </location>
</feature>
<feature type="region of interest" description="Disordered" evidence="4">
    <location>
        <begin position="1278"/>
        <end position="1379"/>
    </location>
</feature>
<evidence type="ECO:0000313" key="7">
    <source>
        <dbReference type="Proteomes" id="UP001465976"/>
    </source>
</evidence>
<feature type="compositionally biased region" description="Low complexity" evidence="4">
    <location>
        <begin position="320"/>
        <end position="340"/>
    </location>
</feature>
<feature type="region of interest" description="Disordered" evidence="4">
    <location>
        <begin position="679"/>
        <end position="931"/>
    </location>
</feature>
<feature type="compositionally biased region" description="Acidic residues" evidence="4">
    <location>
        <begin position="1369"/>
        <end position="1379"/>
    </location>
</feature>
<feature type="compositionally biased region" description="Low complexity" evidence="4">
    <location>
        <begin position="988"/>
        <end position="999"/>
    </location>
</feature>
<dbReference type="Gene3D" id="1.10.510.10">
    <property type="entry name" value="Transferase(Phosphotransferase) domain 1"/>
    <property type="match status" value="1"/>
</dbReference>
<dbReference type="PROSITE" id="PS00107">
    <property type="entry name" value="PROTEIN_KINASE_ATP"/>
    <property type="match status" value="1"/>
</dbReference>
<reference evidence="6 7" key="1">
    <citation type="submission" date="2024-02" db="EMBL/GenBank/DDBJ databases">
        <title>A draft genome for the cacao thread blight pathogen Marasmius crinis-equi.</title>
        <authorList>
            <person name="Cohen S.P."/>
            <person name="Baruah I.K."/>
            <person name="Amoako-Attah I."/>
            <person name="Bukari Y."/>
            <person name="Meinhardt L.W."/>
            <person name="Bailey B.A."/>
        </authorList>
    </citation>
    <scope>NUCLEOTIDE SEQUENCE [LARGE SCALE GENOMIC DNA]</scope>
    <source>
        <strain evidence="6 7">GH-76</strain>
    </source>
</reference>
<feature type="compositionally biased region" description="Basic and acidic residues" evidence="4">
    <location>
        <begin position="600"/>
        <end position="621"/>
    </location>
</feature>